<reference evidence="1 2" key="1">
    <citation type="journal article" date="2016" name="Nat. Commun.">
        <title>Thousands of microbial genomes shed light on interconnected biogeochemical processes in an aquifer system.</title>
        <authorList>
            <person name="Anantharaman K."/>
            <person name="Brown C.T."/>
            <person name="Hug L.A."/>
            <person name="Sharon I."/>
            <person name="Castelle C.J."/>
            <person name="Probst A.J."/>
            <person name="Thomas B.C."/>
            <person name="Singh A."/>
            <person name="Wilkins M.J."/>
            <person name="Karaoz U."/>
            <person name="Brodie E.L."/>
            <person name="Williams K.H."/>
            <person name="Hubbard S.S."/>
            <person name="Banfield J.F."/>
        </authorList>
    </citation>
    <scope>NUCLEOTIDE SEQUENCE [LARGE SCALE GENOMIC DNA]</scope>
</reference>
<name>A0A1F7YJH4_9BACT</name>
<sequence>MVERSIAQQILDQEKSLPDGFHGLLIRPDGREGFLSKINTPGGESISWFIVGQGQDPTEVMKVGVMLHKIYSTPNVKVDSNLISYLGKRAEELAKPK</sequence>
<accession>A0A1F7YJH4</accession>
<dbReference type="Proteomes" id="UP000179221">
    <property type="component" value="Unassembled WGS sequence"/>
</dbReference>
<proteinExistence type="predicted"/>
<protein>
    <submittedName>
        <fullName evidence="1">Uncharacterized protein</fullName>
    </submittedName>
</protein>
<evidence type="ECO:0000313" key="2">
    <source>
        <dbReference type="Proteomes" id="UP000179221"/>
    </source>
</evidence>
<evidence type="ECO:0000313" key="1">
    <source>
        <dbReference type="EMBL" id="OGM27504.1"/>
    </source>
</evidence>
<gene>
    <name evidence="1" type="ORF">A2628_01810</name>
</gene>
<comment type="caution">
    <text evidence="1">The sequence shown here is derived from an EMBL/GenBank/DDBJ whole genome shotgun (WGS) entry which is preliminary data.</text>
</comment>
<organism evidence="1 2">
    <name type="scientific">Candidatus Woesebacteria bacterium RIFCSPHIGHO2_01_FULL_40_22</name>
    <dbReference type="NCBI Taxonomy" id="1802499"/>
    <lineage>
        <taxon>Bacteria</taxon>
        <taxon>Candidatus Woeseibacteriota</taxon>
    </lineage>
</organism>
<dbReference type="EMBL" id="MGGL01000004">
    <property type="protein sequence ID" value="OGM27504.1"/>
    <property type="molecule type" value="Genomic_DNA"/>
</dbReference>
<dbReference type="AlphaFoldDB" id="A0A1F7YJH4"/>